<dbReference type="Pfam" id="PF19875">
    <property type="entry name" value="DUF6348"/>
    <property type="match status" value="1"/>
</dbReference>
<dbReference type="AlphaFoldDB" id="A0A1M7KNS8"/>
<reference evidence="1 2" key="1">
    <citation type="submission" date="2016-11" db="EMBL/GenBank/DDBJ databases">
        <authorList>
            <person name="Jaros S."/>
            <person name="Januszkiewicz K."/>
            <person name="Wedrychowicz H."/>
        </authorList>
    </citation>
    <scope>NUCLEOTIDE SEQUENCE [LARGE SCALE GENOMIC DNA]</scope>
    <source>
        <strain evidence="1 2">Y1</strain>
    </source>
</reference>
<dbReference type="InterPro" id="IPR045929">
    <property type="entry name" value="DUF6348"/>
</dbReference>
<sequence>MGLFKKKNNQKEENTVTVDPKEELKGMVLEALNEKLKGTLYDNCVIMPKGFTIDVQIGRMEENEGIKIVQVIFIITNDSFDEPIIEPVDAQGKTDEETANMAVEIFNGGVWHPLDQSMTKSNPHHVSVDFLRQHYDFDMYAQSVVRIGVKNKKPTMLINFIMNEIPKYLGSKKYYWLRVYLAKFKEKKIIEVRVNGSVCVELAKYFEPYVEKEMDAEETFVSEKQYAIFVQREDDQCPFKKDIVMKASKETIKMMANINSPEDYQEMLKRLQELTGGDINLASEIRVFIPEIFAKLTLGYKEGDSLFLLEGEGEEQQSIEFKKTQLRSYFYMQQAVLEYLGSKPTQEAVSRIVTNSIAFRELKNAIEAAKEQEKDIKPEDLYVPGTSYKIGHEGYRVW</sequence>
<dbReference type="OrthoDB" id="1816523at2"/>
<organism evidence="1 2">
    <name type="scientific">Ruminococcus flavefaciens</name>
    <dbReference type="NCBI Taxonomy" id="1265"/>
    <lineage>
        <taxon>Bacteria</taxon>
        <taxon>Bacillati</taxon>
        <taxon>Bacillota</taxon>
        <taxon>Clostridia</taxon>
        <taxon>Eubacteriales</taxon>
        <taxon>Oscillospiraceae</taxon>
        <taxon>Ruminococcus</taxon>
    </lineage>
</organism>
<accession>A0A1M7KNS8</accession>
<dbReference type="EMBL" id="FRCT01000009">
    <property type="protein sequence ID" value="SHM66955.1"/>
    <property type="molecule type" value="Genomic_DNA"/>
</dbReference>
<dbReference type="RefSeq" id="WP_072951348.1">
    <property type="nucleotide sequence ID" value="NZ_FRCT01000009.1"/>
</dbReference>
<dbReference type="Proteomes" id="UP000184394">
    <property type="component" value="Unassembled WGS sequence"/>
</dbReference>
<gene>
    <name evidence="1" type="ORF">SAMN04487860_109119</name>
</gene>
<proteinExistence type="predicted"/>
<evidence type="ECO:0000313" key="2">
    <source>
        <dbReference type="Proteomes" id="UP000184394"/>
    </source>
</evidence>
<name>A0A1M7KNS8_RUMFL</name>
<protein>
    <submittedName>
        <fullName evidence="1">Uncharacterized protein</fullName>
    </submittedName>
</protein>
<evidence type="ECO:0000313" key="1">
    <source>
        <dbReference type="EMBL" id="SHM66955.1"/>
    </source>
</evidence>